<dbReference type="RefSeq" id="WP_268075632.1">
    <property type="nucleotide sequence ID" value="NZ_CP109965.1"/>
</dbReference>
<dbReference type="Proteomes" id="UP001163726">
    <property type="component" value="Chromosome"/>
</dbReference>
<gene>
    <name evidence="1" type="ORF">OLW01_05005</name>
</gene>
<sequence length="214" mass="24257">MADFPMLQQQDFASNSERLLDYAQLCNVFYERELKLLAQCELSPTQLAKKLTSLPFYIKRAAEAVLSLENPLTLDAQNGTWSAKQKRKSPADKISPSTNQTWLQKNAKIGLILPVAVKDIGQVHYRLDCIDVIEADKVRLNEHGWFNFLGESLESNSVEKKLLKASKEIMVSACCGHQWIGNDITFPRTLSLRELLLTTVVNWPNLSKPMQLTH</sequence>
<protein>
    <submittedName>
        <fullName evidence="1">Uncharacterized protein</fullName>
    </submittedName>
</protein>
<keyword evidence="2" id="KW-1185">Reference proteome</keyword>
<name>A0ABY7APK8_9ALTE</name>
<organism evidence="1 2">
    <name type="scientific">Catenovulum adriaticum</name>
    <dbReference type="NCBI Taxonomy" id="2984846"/>
    <lineage>
        <taxon>Bacteria</taxon>
        <taxon>Pseudomonadati</taxon>
        <taxon>Pseudomonadota</taxon>
        <taxon>Gammaproteobacteria</taxon>
        <taxon>Alteromonadales</taxon>
        <taxon>Alteromonadaceae</taxon>
        <taxon>Catenovulum</taxon>
    </lineage>
</organism>
<evidence type="ECO:0000313" key="2">
    <source>
        <dbReference type="Proteomes" id="UP001163726"/>
    </source>
</evidence>
<evidence type="ECO:0000313" key="1">
    <source>
        <dbReference type="EMBL" id="WAJ71168.1"/>
    </source>
</evidence>
<dbReference type="EMBL" id="CP109965">
    <property type="protein sequence ID" value="WAJ71168.1"/>
    <property type="molecule type" value="Genomic_DNA"/>
</dbReference>
<reference evidence="1" key="1">
    <citation type="submission" date="2022-10" db="EMBL/GenBank/DDBJ databases">
        <title>Catenovulum adriacola sp. nov. isolated in the Harbour of Susak.</title>
        <authorList>
            <person name="Schoch T."/>
            <person name="Reich S.J."/>
            <person name="Stoeferle S."/>
            <person name="Flaiz M."/>
            <person name="Kazda M."/>
            <person name="Riedel C.U."/>
            <person name="Duerre P."/>
        </authorList>
    </citation>
    <scope>NUCLEOTIDE SEQUENCE</scope>
    <source>
        <strain evidence="1">TS8</strain>
    </source>
</reference>
<proteinExistence type="predicted"/>
<accession>A0ABY7APK8</accession>